<dbReference type="EMBL" id="BMKN01000001">
    <property type="protein sequence ID" value="GGE46272.1"/>
    <property type="molecule type" value="Genomic_DNA"/>
</dbReference>
<reference evidence="1" key="2">
    <citation type="submission" date="2020-09" db="EMBL/GenBank/DDBJ databases">
        <authorList>
            <person name="Sun Q."/>
            <person name="Zhou Y."/>
        </authorList>
    </citation>
    <scope>NUCLEOTIDE SEQUENCE</scope>
    <source>
        <strain evidence="1">CGMCC 1.16012</strain>
    </source>
</reference>
<proteinExistence type="predicted"/>
<dbReference type="AlphaFoldDB" id="A0A917AEQ0"/>
<reference evidence="1" key="1">
    <citation type="journal article" date="2014" name="Int. J. Syst. Evol. Microbiol.">
        <title>Complete genome sequence of Corynebacterium casei LMG S-19264T (=DSM 44701T), isolated from a smear-ripened cheese.</title>
        <authorList>
            <consortium name="US DOE Joint Genome Institute (JGI-PGF)"/>
            <person name="Walter F."/>
            <person name="Albersmeier A."/>
            <person name="Kalinowski J."/>
            <person name="Ruckert C."/>
        </authorList>
    </citation>
    <scope>NUCLEOTIDE SEQUENCE</scope>
    <source>
        <strain evidence="1">CGMCC 1.16012</strain>
    </source>
</reference>
<dbReference type="Proteomes" id="UP000606730">
    <property type="component" value="Unassembled WGS sequence"/>
</dbReference>
<accession>A0A917AEQ0</accession>
<evidence type="ECO:0000313" key="1">
    <source>
        <dbReference type="EMBL" id="GGE46272.1"/>
    </source>
</evidence>
<keyword evidence="2" id="KW-1185">Reference proteome</keyword>
<gene>
    <name evidence="1" type="ORF">GCM10011517_12460</name>
</gene>
<dbReference type="PANTHER" id="PTHR35841:SF1">
    <property type="entry name" value="PHOSPHONATES-BINDING PERIPLASMIC PROTEIN"/>
    <property type="match status" value="1"/>
</dbReference>
<dbReference type="PANTHER" id="PTHR35841">
    <property type="entry name" value="PHOSPHONATES-BINDING PERIPLASMIC PROTEIN"/>
    <property type="match status" value="1"/>
</dbReference>
<protein>
    <submittedName>
        <fullName evidence="1">Phosphate ABC transporter substrate-binding protein</fullName>
    </submittedName>
</protein>
<evidence type="ECO:0000313" key="2">
    <source>
        <dbReference type="Proteomes" id="UP000606730"/>
    </source>
</evidence>
<dbReference type="Pfam" id="PF12974">
    <property type="entry name" value="Phosphonate-bd"/>
    <property type="match status" value="1"/>
</dbReference>
<sequence>MVCGLVLSASTNVFAETYSFGVVPQFEARKLARIWEPILSELETRTGFEFEILGAPRIPDFEEAFTNGDYDFAYMNPYHAILANDAQGYEPFIRDGARQLYGILVVREDSPYKSVQDLNGKEIAFPAPNALGASLMIRSDLSKAHGVAFKPNYVSTHSSAYLNVILKQVAAAGGVMGTFRSQPIEISEQLRVLYETARVPPHPISVHPRVPKHVREAVEAAFLDLWKSGYGREILEQVPILEAVPTSLKEYKPLSAMGLDEFIVVN</sequence>
<dbReference type="SUPFAM" id="SSF53850">
    <property type="entry name" value="Periplasmic binding protein-like II"/>
    <property type="match status" value="1"/>
</dbReference>
<organism evidence="1 2">
    <name type="scientific">Actibacterium pelagium</name>
    <dbReference type="NCBI Taxonomy" id="2029103"/>
    <lineage>
        <taxon>Bacteria</taxon>
        <taxon>Pseudomonadati</taxon>
        <taxon>Pseudomonadota</taxon>
        <taxon>Alphaproteobacteria</taxon>
        <taxon>Rhodobacterales</taxon>
        <taxon>Roseobacteraceae</taxon>
        <taxon>Actibacterium</taxon>
    </lineage>
</organism>
<name>A0A917AEQ0_9RHOB</name>
<dbReference type="Gene3D" id="3.40.190.10">
    <property type="entry name" value="Periplasmic binding protein-like II"/>
    <property type="match status" value="2"/>
</dbReference>
<comment type="caution">
    <text evidence="1">The sequence shown here is derived from an EMBL/GenBank/DDBJ whole genome shotgun (WGS) entry which is preliminary data.</text>
</comment>
<dbReference type="OrthoDB" id="5343002at2"/>